<reference evidence="1 2" key="1">
    <citation type="submission" date="2019-08" db="EMBL/GenBank/DDBJ databases">
        <authorList>
            <person name="Guy L."/>
        </authorList>
    </citation>
    <scope>NUCLEOTIDE SEQUENCE [LARGE SCALE GENOMIC DNA]</scope>
    <source>
        <strain evidence="1 2">SGT-108</strain>
    </source>
</reference>
<keyword evidence="2" id="KW-1185">Reference proteome</keyword>
<accession>A0A5E4PIU6</accession>
<gene>
    <name evidence="1" type="ORF">AQUSIP_16110</name>
</gene>
<organism evidence="1 2">
    <name type="scientific">Aquicella siphonis</name>
    <dbReference type="NCBI Taxonomy" id="254247"/>
    <lineage>
        <taxon>Bacteria</taxon>
        <taxon>Pseudomonadati</taxon>
        <taxon>Pseudomonadota</taxon>
        <taxon>Gammaproteobacteria</taxon>
        <taxon>Legionellales</taxon>
        <taxon>Coxiellaceae</taxon>
        <taxon>Aquicella</taxon>
    </lineage>
</organism>
<evidence type="ECO:0000313" key="2">
    <source>
        <dbReference type="Proteomes" id="UP000324194"/>
    </source>
</evidence>
<proteinExistence type="predicted"/>
<sequence length="161" mass="17764">MPARKRDDKQKNQDDLLARIKTIKSMFETVLKKNGGVGRIENYSGPEFRLRELRLILVSLNSLISNRPAITASNVNELCARLKAVSVPVCESLTIRMIGRKSSVNSGAPITSGLFEAKLVEEKVLIDGIQKGVQDILQSETMKELRESVGLSSKSEISPKP</sequence>
<dbReference type="EMBL" id="LR699119">
    <property type="protein sequence ID" value="VVC76302.1"/>
    <property type="molecule type" value="Genomic_DNA"/>
</dbReference>
<protein>
    <submittedName>
        <fullName evidence="1">Uncharacterized protein</fullName>
    </submittedName>
</protein>
<dbReference type="RefSeq" id="WP_148339525.1">
    <property type="nucleotide sequence ID" value="NZ_LR699119.1"/>
</dbReference>
<evidence type="ECO:0000313" key="1">
    <source>
        <dbReference type="EMBL" id="VVC76302.1"/>
    </source>
</evidence>
<dbReference type="AlphaFoldDB" id="A0A5E4PIU6"/>
<dbReference type="KEGG" id="asip:AQUSIP_16110"/>
<dbReference type="Proteomes" id="UP000324194">
    <property type="component" value="Chromosome 1"/>
</dbReference>
<name>A0A5E4PIU6_9COXI</name>